<sequence>MESVAYADTFTIPPAISQVAGGAQTPTTYTTEQMAPHGASSGGRGTFARGHPPRRFHSTLQASYGASGGSGSYMHYFDQLAYSAPPVVSAEGIQVDLKKFEAVKKWPRPTSATEIWSFLGHGITIVLMQGGKFLLYFHHFFHFIPSPYSYVAWVSYWIVQGLVFSAIFVIAHERGHNAFCDYQWVNDTVGFILHSALLVPYFSWKNGHRRHHSNTSSLERVMYIFFVPRLKSELKWYYKYLNNPLGQVVTLAFTIILGEPLHLAFNLFGKPSDLFACHFDPYAPICNDREIKQIYISNAGVIAATYVLYRLALAQGLPWLICFYGVPLLIAKNLYILVTFLHHTHPSLLGEYYQFDDTPVHKAIWRDFKKCIYVEKDEESPDKGVFWYKNKF</sequence>
<dbReference type="Proteomes" id="UP000189701">
    <property type="component" value="Unplaced"/>
</dbReference>
<dbReference type="PANTHER" id="PTHR32100">
    <property type="entry name" value="OMEGA-6 FATTY ACID DESATURASE, CHLOROPLASTIC"/>
    <property type="match status" value="1"/>
</dbReference>
<dbReference type="GO" id="GO:0016020">
    <property type="term" value="C:membrane"/>
    <property type="evidence" value="ECO:0007669"/>
    <property type="project" value="UniProtKB-SubCell"/>
</dbReference>
<feature type="domain" description="Fatty acid desaturase" evidence="6">
    <location>
        <begin position="152"/>
        <end position="353"/>
    </location>
</feature>
<dbReference type="GO" id="GO:0016491">
    <property type="term" value="F:oxidoreductase activity"/>
    <property type="evidence" value="ECO:0007669"/>
    <property type="project" value="UniProtKB-KW"/>
</dbReference>
<feature type="transmembrane region" description="Helical" evidence="5">
    <location>
        <begin position="294"/>
        <end position="312"/>
    </location>
</feature>
<keyword evidence="5" id="KW-0812">Transmembrane</keyword>
<evidence type="ECO:0000256" key="5">
    <source>
        <dbReference type="SAM" id="Phobius"/>
    </source>
</evidence>
<dbReference type="STRING" id="4096.A0A1U7X3E0"/>
<dbReference type="KEGG" id="nsy:104230317"/>
<dbReference type="InterPro" id="IPR005804">
    <property type="entry name" value="FA_desaturase_dom"/>
</dbReference>
<feature type="compositionally biased region" description="Polar residues" evidence="4">
    <location>
        <begin position="24"/>
        <end position="33"/>
    </location>
</feature>
<comment type="subcellular location">
    <subcellularLocation>
        <location evidence="1">Membrane</location>
    </subcellularLocation>
</comment>
<reference evidence="7" key="1">
    <citation type="journal article" date="2013" name="Genome Biol.">
        <title>Reference genomes and transcriptomes of Nicotiana sylvestris and Nicotiana tomentosiformis.</title>
        <authorList>
            <person name="Sierro N."/>
            <person name="Battey J.N."/>
            <person name="Ouadi S."/>
            <person name="Bovet L."/>
            <person name="Goepfert S."/>
            <person name="Bakaher N."/>
            <person name="Peitsch M.C."/>
            <person name="Ivanov N.V."/>
        </authorList>
    </citation>
    <scope>NUCLEOTIDE SEQUENCE [LARGE SCALE GENOMIC DNA]</scope>
</reference>
<dbReference type="Pfam" id="PF00487">
    <property type="entry name" value="FA_desaturase"/>
    <property type="match status" value="1"/>
</dbReference>
<keyword evidence="5" id="KW-1133">Transmembrane helix</keyword>
<evidence type="ECO:0000256" key="2">
    <source>
        <dbReference type="ARBA" id="ARBA00009295"/>
    </source>
</evidence>
<dbReference type="AlphaFoldDB" id="A0A1U7X3E0"/>
<evidence type="ECO:0000313" key="7">
    <source>
        <dbReference type="Proteomes" id="UP000189701"/>
    </source>
</evidence>
<keyword evidence="3" id="KW-0560">Oxidoreductase</keyword>
<evidence type="ECO:0000256" key="3">
    <source>
        <dbReference type="ARBA" id="ARBA00023002"/>
    </source>
</evidence>
<comment type="similarity">
    <text evidence="2">Belongs to the fatty acid desaturase type 1 family.</text>
</comment>
<organism evidence="7 8">
    <name type="scientific">Nicotiana sylvestris</name>
    <name type="common">Wood tobacco</name>
    <name type="synonym">South American tobacco</name>
    <dbReference type="NCBI Taxonomy" id="4096"/>
    <lineage>
        <taxon>Eukaryota</taxon>
        <taxon>Viridiplantae</taxon>
        <taxon>Streptophyta</taxon>
        <taxon>Embryophyta</taxon>
        <taxon>Tracheophyta</taxon>
        <taxon>Spermatophyta</taxon>
        <taxon>Magnoliopsida</taxon>
        <taxon>eudicotyledons</taxon>
        <taxon>Gunneridae</taxon>
        <taxon>Pentapetalae</taxon>
        <taxon>asterids</taxon>
        <taxon>lamiids</taxon>
        <taxon>Solanales</taxon>
        <taxon>Solanaceae</taxon>
        <taxon>Nicotianoideae</taxon>
        <taxon>Nicotianeae</taxon>
        <taxon>Nicotiana</taxon>
    </lineage>
</organism>
<gene>
    <name evidence="8" type="primary">LOC104230317</name>
</gene>
<dbReference type="GeneID" id="104230317"/>
<keyword evidence="5" id="KW-0472">Membrane</keyword>
<dbReference type="InterPro" id="IPR043502">
    <property type="entry name" value="DNA/RNA_pol_sf"/>
</dbReference>
<feature type="transmembrane region" description="Helical" evidence="5">
    <location>
        <begin position="245"/>
        <end position="265"/>
    </location>
</feature>
<proteinExistence type="inferred from homology"/>
<dbReference type="eggNOG" id="ENOG502QQNB">
    <property type="taxonomic scope" value="Eukaryota"/>
</dbReference>
<feature type="region of interest" description="Disordered" evidence="4">
    <location>
        <begin position="21"/>
        <end position="52"/>
    </location>
</feature>
<protein>
    <submittedName>
        <fullName evidence="8">Omega-6 fatty acid desaturase, endoplasmic reticulum isozyme 2-like</fullName>
    </submittedName>
</protein>
<dbReference type="GO" id="GO:0006629">
    <property type="term" value="P:lipid metabolic process"/>
    <property type="evidence" value="ECO:0007669"/>
    <property type="project" value="InterPro"/>
</dbReference>
<feature type="transmembrane region" description="Helical" evidence="5">
    <location>
        <begin position="184"/>
        <end position="204"/>
    </location>
</feature>
<evidence type="ECO:0000259" key="6">
    <source>
        <dbReference type="Pfam" id="PF00487"/>
    </source>
</evidence>
<dbReference type="InterPro" id="IPR012171">
    <property type="entry name" value="Fatty_acid_desaturase"/>
</dbReference>
<feature type="transmembrane region" description="Helical" evidence="5">
    <location>
        <begin position="150"/>
        <end position="172"/>
    </location>
</feature>
<evidence type="ECO:0000256" key="1">
    <source>
        <dbReference type="ARBA" id="ARBA00004370"/>
    </source>
</evidence>
<feature type="transmembrane region" description="Helical" evidence="5">
    <location>
        <begin position="318"/>
        <end position="338"/>
    </location>
</feature>
<dbReference type="RefSeq" id="XP_009781384.1">
    <property type="nucleotide sequence ID" value="XM_009783082.1"/>
</dbReference>
<dbReference type="SUPFAM" id="SSF56672">
    <property type="entry name" value="DNA/RNA polymerases"/>
    <property type="match status" value="1"/>
</dbReference>
<evidence type="ECO:0000256" key="4">
    <source>
        <dbReference type="SAM" id="MobiDB-lite"/>
    </source>
</evidence>
<name>A0A1U7X3E0_NICSY</name>
<keyword evidence="7" id="KW-1185">Reference proteome</keyword>
<reference evidence="8" key="2">
    <citation type="submission" date="2025-08" db="UniProtKB">
        <authorList>
            <consortium name="RefSeq"/>
        </authorList>
    </citation>
    <scope>IDENTIFICATION</scope>
    <source>
        <tissue evidence="8">Leaf</tissue>
    </source>
</reference>
<feature type="transmembrane region" description="Helical" evidence="5">
    <location>
        <begin position="115"/>
        <end position="138"/>
    </location>
</feature>
<accession>A0A1U7X3E0</accession>
<evidence type="ECO:0000313" key="8">
    <source>
        <dbReference type="RefSeq" id="XP_009781384.1"/>
    </source>
</evidence>